<dbReference type="SUPFAM" id="SSF52540">
    <property type="entry name" value="P-loop containing nucleoside triphosphate hydrolases"/>
    <property type="match status" value="1"/>
</dbReference>
<feature type="compositionally biased region" description="Pro residues" evidence="1">
    <location>
        <begin position="1"/>
        <end position="10"/>
    </location>
</feature>
<dbReference type="Proteomes" id="UP000238801">
    <property type="component" value="Unassembled WGS sequence"/>
</dbReference>
<dbReference type="Gene3D" id="3.40.50.300">
    <property type="entry name" value="P-loop containing nucleotide triphosphate hydrolases"/>
    <property type="match status" value="1"/>
</dbReference>
<accession>A0A2T0X6T8</accession>
<reference evidence="2 3" key="1">
    <citation type="submission" date="2018-03" db="EMBL/GenBank/DDBJ databases">
        <title>Genomic Encyclopedia of Archaeal and Bacterial Type Strains, Phase II (KMG-II): from individual species to whole genera.</title>
        <authorList>
            <person name="Goeker M."/>
        </authorList>
    </citation>
    <scope>NUCLEOTIDE SEQUENCE [LARGE SCALE GENOMIC DNA]</scope>
    <source>
        <strain evidence="2 3">DSM 29318</strain>
    </source>
</reference>
<dbReference type="AlphaFoldDB" id="A0A2T0X6T8"/>
<protein>
    <submittedName>
        <fullName evidence="2">Protein ImuA</fullName>
    </submittedName>
</protein>
<name>A0A2T0X6T8_9RHOB</name>
<dbReference type="InterPro" id="IPR027417">
    <property type="entry name" value="P-loop_NTPase"/>
</dbReference>
<organism evidence="2 3">
    <name type="scientific">Hasllibacter halocynthiae</name>
    <dbReference type="NCBI Taxonomy" id="595589"/>
    <lineage>
        <taxon>Bacteria</taxon>
        <taxon>Pseudomonadati</taxon>
        <taxon>Pseudomonadota</taxon>
        <taxon>Alphaproteobacteria</taxon>
        <taxon>Rhodobacterales</taxon>
        <taxon>Roseobacteraceae</taxon>
        <taxon>Hasllibacter</taxon>
    </lineage>
</organism>
<dbReference type="EMBL" id="PVTT01000001">
    <property type="protein sequence ID" value="PRY94637.1"/>
    <property type="molecule type" value="Genomic_DNA"/>
</dbReference>
<feature type="region of interest" description="Disordered" evidence="1">
    <location>
        <begin position="1"/>
        <end position="33"/>
    </location>
</feature>
<evidence type="ECO:0000313" key="2">
    <source>
        <dbReference type="EMBL" id="PRY94637.1"/>
    </source>
</evidence>
<proteinExistence type="predicted"/>
<evidence type="ECO:0000313" key="3">
    <source>
        <dbReference type="Proteomes" id="UP000238801"/>
    </source>
</evidence>
<gene>
    <name evidence="2" type="ORF">BCF33_0231</name>
</gene>
<comment type="caution">
    <text evidence="2">The sequence shown here is derived from an EMBL/GenBank/DDBJ whole genome shotgun (WGS) entry which is preliminary data.</text>
</comment>
<evidence type="ECO:0000256" key="1">
    <source>
        <dbReference type="SAM" id="MobiDB-lite"/>
    </source>
</evidence>
<sequence>MPRCATPPHPLQRTSGSGSRGGIPAQDRGLEGTSATWNAPSAPGPLEVAGLLHDVSGMHVMDAAATAFAAALAAGRDGPVLWVQDHASRREGGVLYEAGLRHAFGLEGPILQVRVGHPRDALRAMEEGLGCNALAAVVGEVDGRSPTLDMVATQRLAFRAKATGVPAILLRGADAAGLSAARARWRLASAPAAAHPHDPAAPGCPRWRAALTRAKGRPPGEWTFCNEGGEGLLPDQAAARSGPSGMEGRVFMG</sequence>
<feature type="region of interest" description="Disordered" evidence="1">
    <location>
        <begin position="234"/>
        <end position="253"/>
    </location>
</feature>
<keyword evidence="3" id="KW-1185">Reference proteome</keyword>